<reference evidence="1" key="1">
    <citation type="submission" date="2014-12" db="EMBL/GenBank/DDBJ databases">
        <title>Insight into the proteome of Arion vulgaris.</title>
        <authorList>
            <person name="Aradska J."/>
            <person name="Bulat T."/>
            <person name="Smidak R."/>
            <person name="Sarate P."/>
            <person name="Gangsoo J."/>
            <person name="Sialana F."/>
            <person name="Bilban M."/>
            <person name="Lubec G."/>
        </authorList>
    </citation>
    <scope>NUCLEOTIDE SEQUENCE</scope>
    <source>
        <tissue evidence="1">Skin</tissue>
    </source>
</reference>
<proteinExistence type="predicted"/>
<name>A0A0B7BG22_9EUPU</name>
<gene>
    <name evidence="1" type="primary">ORF185088</name>
</gene>
<organism evidence="1">
    <name type="scientific">Arion vulgaris</name>
    <dbReference type="NCBI Taxonomy" id="1028688"/>
    <lineage>
        <taxon>Eukaryota</taxon>
        <taxon>Metazoa</taxon>
        <taxon>Spiralia</taxon>
        <taxon>Lophotrochozoa</taxon>
        <taxon>Mollusca</taxon>
        <taxon>Gastropoda</taxon>
        <taxon>Heterobranchia</taxon>
        <taxon>Euthyneura</taxon>
        <taxon>Panpulmonata</taxon>
        <taxon>Eupulmonata</taxon>
        <taxon>Stylommatophora</taxon>
        <taxon>Helicina</taxon>
        <taxon>Arionoidea</taxon>
        <taxon>Arionidae</taxon>
        <taxon>Arion</taxon>
    </lineage>
</organism>
<sequence>MESNRNVVLQSWDPTEMWFYRRRCGLTVENSTEKCLPLIPTISSEVDSLLCHETKFSRIFFLYLVSHRFYRF</sequence>
<dbReference type="AlphaFoldDB" id="A0A0B7BG22"/>
<dbReference type="EMBL" id="HACG01044962">
    <property type="protein sequence ID" value="CEK91827.1"/>
    <property type="molecule type" value="Transcribed_RNA"/>
</dbReference>
<accession>A0A0B7BG22</accession>
<protein>
    <submittedName>
        <fullName evidence="1">Uncharacterized protein</fullName>
    </submittedName>
</protein>
<evidence type="ECO:0000313" key="1">
    <source>
        <dbReference type="EMBL" id="CEK91827.1"/>
    </source>
</evidence>